<dbReference type="PANTHER" id="PTHR11584:SF369">
    <property type="entry name" value="MITOGEN-ACTIVATED PROTEIN KINASE KINASE KINASE 19-RELATED"/>
    <property type="match status" value="1"/>
</dbReference>
<comment type="similarity">
    <text evidence="1">Belongs to the protein kinase superfamily. STE Ser/Thr protein kinase family. MAP kinase kinase kinase subfamily.</text>
</comment>
<dbReference type="OrthoDB" id="4062651at2759"/>
<evidence type="ECO:0000256" key="5">
    <source>
        <dbReference type="ARBA" id="ARBA00022777"/>
    </source>
</evidence>
<evidence type="ECO:0000256" key="4">
    <source>
        <dbReference type="ARBA" id="ARBA00022741"/>
    </source>
</evidence>
<feature type="domain" description="Protein kinase" evidence="7">
    <location>
        <begin position="1"/>
        <end position="74"/>
    </location>
</feature>
<feature type="non-terminal residue" evidence="8">
    <location>
        <position position="1"/>
    </location>
</feature>
<dbReference type="InterPro" id="IPR011009">
    <property type="entry name" value="Kinase-like_dom_sf"/>
</dbReference>
<dbReference type="PROSITE" id="PS50011">
    <property type="entry name" value="PROTEIN_KINASE_DOM"/>
    <property type="match status" value="1"/>
</dbReference>
<dbReference type="InterPro" id="IPR000719">
    <property type="entry name" value="Prot_kinase_dom"/>
</dbReference>
<feature type="non-terminal residue" evidence="8">
    <location>
        <position position="74"/>
    </location>
</feature>
<organism evidence="8 9">
    <name type="scientific">Dendryphion nanum</name>
    <dbReference type="NCBI Taxonomy" id="256645"/>
    <lineage>
        <taxon>Eukaryota</taxon>
        <taxon>Fungi</taxon>
        <taxon>Dikarya</taxon>
        <taxon>Ascomycota</taxon>
        <taxon>Pezizomycotina</taxon>
        <taxon>Dothideomycetes</taxon>
        <taxon>Pleosporomycetidae</taxon>
        <taxon>Pleosporales</taxon>
        <taxon>Torulaceae</taxon>
        <taxon>Dendryphion</taxon>
    </lineage>
</organism>
<dbReference type="GO" id="GO:0005524">
    <property type="term" value="F:ATP binding"/>
    <property type="evidence" value="ECO:0007669"/>
    <property type="project" value="UniProtKB-KW"/>
</dbReference>
<sequence>HRDIKPHNTLVKGDCVFFTDFGIALDWEGLSCSASTEDTGKTLAYAAPEVTKYEKRNTAADVWSLGCVFIEMAT</sequence>
<dbReference type="EMBL" id="JAGMWT010000005">
    <property type="protein sequence ID" value="KAH7128096.1"/>
    <property type="molecule type" value="Genomic_DNA"/>
</dbReference>
<keyword evidence="3" id="KW-0808">Transferase</keyword>
<proteinExistence type="inferred from homology"/>
<dbReference type="Gene3D" id="1.10.510.10">
    <property type="entry name" value="Transferase(Phosphotransferase) domain 1"/>
    <property type="match status" value="1"/>
</dbReference>
<accession>A0A9P9E143</accession>
<evidence type="ECO:0000313" key="8">
    <source>
        <dbReference type="EMBL" id="KAH7128096.1"/>
    </source>
</evidence>
<evidence type="ECO:0000256" key="1">
    <source>
        <dbReference type="ARBA" id="ARBA00006529"/>
    </source>
</evidence>
<protein>
    <submittedName>
        <fullName evidence="8">Cyclin-dependent kinase</fullName>
    </submittedName>
</protein>
<dbReference type="GO" id="GO:0004674">
    <property type="term" value="F:protein serine/threonine kinase activity"/>
    <property type="evidence" value="ECO:0007669"/>
    <property type="project" value="UniProtKB-KW"/>
</dbReference>
<dbReference type="Proteomes" id="UP000700596">
    <property type="component" value="Unassembled WGS sequence"/>
</dbReference>
<gene>
    <name evidence="8" type="ORF">B0J11DRAFT_390271</name>
</gene>
<evidence type="ECO:0000256" key="6">
    <source>
        <dbReference type="ARBA" id="ARBA00022840"/>
    </source>
</evidence>
<evidence type="ECO:0000256" key="2">
    <source>
        <dbReference type="ARBA" id="ARBA00022527"/>
    </source>
</evidence>
<name>A0A9P9E143_9PLEO</name>
<dbReference type="AlphaFoldDB" id="A0A9P9E143"/>
<keyword evidence="2" id="KW-0723">Serine/threonine-protein kinase</keyword>
<keyword evidence="9" id="KW-1185">Reference proteome</keyword>
<evidence type="ECO:0000259" key="7">
    <source>
        <dbReference type="PROSITE" id="PS50011"/>
    </source>
</evidence>
<keyword evidence="4" id="KW-0547">Nucleotide-binding</keyword>
<dbReference type="Pfam" id="PF00069">
    <property type="entry name" value="Pkinase"/>
    <property type="match status" value="1"/>
</dbReference>
<comment type="caution">
    <text evidence="8">The sequence shown here is derived from an EMBL/GenBank/DDBJ whole genome shotgun (WGS) entry which is preliminary data.</text>
</comment>
<dbReference type="SUPFAM" id="SSF56112">
    <property type="entry name" value="Protein kinase-like (PK-like)"/>
    <property type="match status" value="1"/>
</dbReference>
<dbReference type="PANTHER" id="PTHR11584">
    <property type="entry name" value="SERINE/THREONINE PROTEIN KINASE"/>
    <property type="match status" value="1"/>
</dbReference>
<evidence type="ECO:0000256" key="3">
    <source>
        <dbReference type="ARBA" id="ARBA00022679"/>
    </source>
</evidence>
<keyword evidence="5 8" id="KW-0418">Kinase</keyword>
<reference evidence="8" key="1">
    <citation type="journal article" date="2021" name="Nat. Commun.">
        <title>Genetic determinants of endophytism in the Arabidopsis root mycobiome.</title>
        <authorList>
            <person name="Mesny F."/>
            <person name="Miyauchi S."/>
            <person name="Thiergart T."/>
            <person name="Pickel B."/>
            <person name="Atanasova L."/>
            <person name="Karlsson M."/>
            <person name="Huettel B."/>
            <person name="Barry K.W."/>
            <person name="Haridas S."/>
            <person name="Chen C."/>
            <person name="Bauer D."/>
            <person name="Andreopoulos W."/>
            <person name="Pangilinan J."/>
            <person name="LaButti K."/>
            <person name="Riley R."/>
            <person name="Lipzen A."/>
            <person name="Clum A."/>
            <person name="Drula E."/>
            <person name="Henrissat B."/>
            <person name="Kohler A."/>
            <person name="Grigoriev I.V."/>
            <person name="Martin F.M."/>
            <person name="Hacquard S."/>
        </authorList>
    </citation>
    <scope>NUCLEOTIDE SEQUENCE</scope>
    <source>
        <strain evidence="8">MPI-CAGE-CH-0243</strain>
    </source>
</reference>
<keyword evidence="6" id="KW-0067">ATP-binding</keyword>
<evidence type="ECO:0000313" key="9">
    <source>
        <dbReference type="Proteomes" id="UP000700596"/>
    </source>
</evidence>